<evidence type="ECO:0000313" key="1">
    <source>
        <dbReference type="EMBL" id="ARN77477.1"/>
    </source>
</evidence>
<dbReference type="Proteomes" id="UP000193431">
    <property type="component" value="Chromosome"/>
</dbReference>
<dbReference type="SUPFAM" id="SSF51182">
    <property type="entry name" value="RmlC-like cupins"/>
    <property type="match status" value="1"/>
</dbReference>
<gene>
    <name evidence="1" type="ORF">BST97_05460</name>
</gene>
<evidence type="ECO:0008006" key="3">
    <source>
        <dbReference type="Google" id="ProtNLM"/>
    </source>
</evidence>
<dbReference type="EMBL" id="CP019344">
    <property type="protein sequence ID" value="ARN77477.1"/>
    <property type="molecule type" value="Genomic_DNA"/>
</dbReference>
<dbReference type="InterPro" id="IPR014710">
    <property type="entry name" value="RmlC-like_jellyroll"/>
</dbReference>
<reference evidence="1 2" key="1">
    <citation type="submission" date="2016-11" db="EMBL/GenBank/DDBJ databases">
        <title>Trade-off between light-utilization and light-protection in marine flavobacteria.</title>
        <authorList>
            <person name="Kumagai Y."/>
        </authorList>
    </citation>
    <scope>NUCLEOTIDE SEQUENCE [LARGE SCALE GENOMIC DNA]</scope>
    <source>
        <strain evidence="1 2">JCM 13191</strain>
    </source>
</reference>
<sequence length="129" mass="14523">MPKLKSVRSFFSVILFISLTSCEKQTPELPDPLEAGWKGEPVCEVLEENEHVRTLKCTFPPGVGHEKHFHVRHYGYTLKGGRFKITDDTGTRTVDVPAGYGFYKDSISVHEVQNVGDLTAEFLIVELLD</sequence>
<dbReference type="PROSITE" id="PS51257">
    <property type="entry name" value="PROKAR_LIPOPROTEIN"/>
    <property type="match status" value="1"/>
</dbReference>
<dbReference type="AlphaFoldDB" id="A0A1W6MIT7"/>
<protein>
    <recommendedName>
        <fullName evidence="3">Cupin 2 conserved barrel domain-containing protein</fullName>
    </recommendedName>
</protein>
<evidence type="ECO:0000313" key="2">
    <source>
        <dbReference type="Proteomes" id="UP000193431"/>
    </source>
</evidence>
<organism evidence="1 2">
    <name type="scientific">Nonlabens spongiae</name>
    <dbReference type="NCBI Taxonomy" id="331648"/>
    <lineage>
        <taxon>Bacteria</taxon>
        <taxon>Pseudomonadati</taxon>
        <taxon>Bacteroidota</taxon>
        <taxon>Flavobacteriia</taxon>
        <taxon>Flavobacteriales</taxon>
        <taxon>Flavobacteriaceae</taxon>
        <taxon>Nonlabens</taxon>
    </lineage>
</organism>
<name>A0A1W6MIT7_9FLAO</name>
<proteinExistence type="predicted"/>
<dbReference type="STRING" id="331648.BST97_05460"/>
<dbReference type="OrthoDB" id="8480170at2"/>
<keyword evidence="2" id="KW-1185">Reference proteome</keyword>
<dbReference type="InterPro" id="IPR011051">
    <property type="entry name" value="RmlC_Cupin_sf"/>
</dbReference>
<dbReference type="Gene3D" id="2.60.120.10">
    <property type="entry name" value="Jelly Rolls"/>
    <property type="match status" value="1"/>
</dbReference>
<accession>A0A1W6MIT7</accession>